<evidence type="ECO:0000313" key="5">
    <source>
        <dbReference type="EMBL" id="MBY8826199.1"/>
    </source>
</evidence>
<protein>
    <submittedName>
        <fullName evidence="5">Agmatinase family protein</fullName>
    </submittedName>
</protein>
<dbReference type="PANTHER" id="PTHR11358:SF26">
    <property type="entry name" value="GUANIDINO ACID HYDROLASE, MITOCHONDRIAL"/>
    <property type="match status" value="1"/>
</dbReference>
<dbReference type="RefSeq" id="WP_222993624.1">
    <property type="nucleotide sequence ID" value="NZ_JAINVV010000015.1"/>
</dbReference>
<dbReference type="PROSITE" id="PS51409">
    <property type="entry name" value="ARGINASE_2"/>
    <property type="match status" value="1"/>
</dbReference>
<dbReference type="PROSITE" id="PS01053">
    <property type="entry name" value="ARGINASE_1"/>
    <property type="match status" value="1"/>
</dbReference>
<dbReference type="EMBL" id="JAINVV010000015">
    <property type="protein sequence ID" value="MBY8826199.1"/>
    <property type="molecule type" value="Genomic_DNA"/>
</dbReference>
<dbReference type="InterPro" id="IPR020855">
    <property type="entry name" value="Ureohydrolase_Mn_BS"/>
</dbReference>
<name>A0ABS7Q1U8_9SPHN</name>
<reference evidence="5 6" key="1">
    <citation type="submission" date="2021-08" db="EMBL/GenBank/DDBJ databases">
        <authorList>
            <person name="Tuo L."/>
        </authorList>
    </citation>
    <scope>NUCLEOTIDE SEQUENCE [LARGE SCALE GENOMIC DNA]</scope>
    <source>
        <strain evidence="5 6">JCM 31229</strain>
    </source>
</reference>
<sequence length="268" mass="27977">MSVTISLLGLPTDVNSSHLRGPATAPAAIRASLASGSSNMWSENGWDLESDGLLRDRGDAALTESPADLDIIADAAAGLFAEGPAIFLGGDHFVSWPVLEGLRRAGHPAPHLVHIDAHPDLYPDFDGNPHSHASPMARIMEGGLAASLTQIGVRTINATQKGQIELYGVNAFTARQYGAAMAALPKGPVYISIDLDGLDPAYAPGVSHHEPGGLSVREVLDLIDRLSGPVIGADIVELNPVHDINGMTATVAAKLVKELAGRMAQDRA</sequence>
<dbReference type="InterPro" id="IPR023696">
    <property type="entry name" value="Ureohydrolase_dom_sf"/>
</dbReference>
<keyword evidence="3 4" id="KW-0378">Hydrolase</keyword>
<gene>
    <name evidence="5" type="ORF">K7G82_28110</name>
</gene>
<dbReference type="PIRSF" id="PIRSF036979">
    <property type="entry name" value="Arginase"/>
    <property type="match status" value="1"/>
</dbReference>
<evidence type="ECO:0000256" key="1">
    <source>
        <dbReference type="ARBA" id="ARBA00009227"/>
    </source>
</evidence>
<dbReference type="Pfam" id="PF00491">
    <property type="entry name" value="Arginase"/>
    <property type="match status" value="1"/>
</dbReference>
<organism evidence="5 6">
    <name type="scientific">Sphingomonas colocasiae</name>
    <dbReference type="NCBI Taxonomy" id="1848973"/>
    <lineage>
        <taxon>Bacteria</taxon>
        <taxon>Pseudomonadati</taxon>
        <taxon>Pseudomonadota</taxon>
        <taxon>Alphaproteobacteria</taxon>
        <taxon>Sphingomonadales</taxon>
        <taxon>Sphingomonadaceae</taxon>
        <taxon>Sphingomonas</taxon>
    </lineage>
</organism>
<evidence type="ECO:0000256" key="4">
    <source>
        <dbReference type="RuleBase" id="RU003684"/>
    </source>
</evidence>
<dbReference type="InterPro" id="IPR006035">
    <property type="entry name" value="Ureohydrolase"/>
</dbReference>
<evidence type="ECO:0000256" key="3">
    <source>
        <dbReference type="ARBA" id="ARBA00022801"/>
    </source>
</evidence>
<dbReference type="CDD" id="cd11593">
    <property type="entry name" value="Agmatinase-like_2"/>
    <property type="match status" value="1"/>
</dbReference>
<evidence type="ECO:0000313" key="6">
    <source>
        <dbReference type="Proteomes" id="UP000706039"/>
    </source>
</evidence>
<comment type="caution">
    <text evidence="5">The sequence shown here is derived from an EMBL/GenBank/DDBJ whole genome shotgun (WGS) entry which is preliminary data.</text>
</comment>
<accession>A0ABS7Q1U8</accession>
<dbReference type="Proteomes" id="UP000706039">
    <property type="component" value="Unassembled WGS sequence"/>
</dbReference>
<dbReference type="Gene3D" id="3.40.800.10">
    <property type="entry name" value="Ureohydrolase domain"/>
    <property type="match status" value="1"/>
</dbReference>
<evidence type="ECO:0000256" key="2">
    <source>
        <dbReference type="ARBA" id="ARBA00022723"/>
    </source>
</evidence>
<keyword evidence="6" id="KW-1185">Reference proteome</keyword>
<dbReference type="PANTHER" id="PTHR11358">
    <property type="entry name" value="ARGINASE/AGMATINASE"/>
    <property type="match status" value="1"/>
</dbReference>
<proteinExistence type="inferred from homology"/>
<comment type="similarity">
    <text evidence="1">Belongs to the arginase family. Agmatinase subfamily.</text>
</comment>
<keyword evidence="2" id="KW-0479">Metal-binding</keyword>
<dbReference type="SUPFAM" id="SSF52768">
    <property type="entry name" value="Arginase/deacetylase"/>
    <property type="match status" value="1"/>
</dbReference>